<reference evidence="1" key="1">
    <citation type="submission" date="2023-04" db="EMBL/GenBank/DDBJ databases">
        <title>Candida boidinii NBRC 1967.</title>
        <authorList>
            <person name="Ichikawa N."/>
            <person name="Sato H."/>
            <person name="Tonouchi N."/>
        </authorList>
    </citation>
    <scope>NUCLEOTIDE SEQUENCE</scope>
    <source>
        <strain evidence="1">NBRC 1967</strain>
    </source>
</reference>
<organism evidence="1 2">
    <name type="scientific">Candida boidinii</name>
    <name type="common">Yeast</name>
    <dbReference type="NCBI Taxonomy" id="5477"/>
    <lineage>
        <taxon>Eukaryota</taxon>
        <taxon>Fungi</taxon>
        <taxon>Dikarya</taxon>
        <taxon>Ascomycota</taxon>
        <taxon>Saccharomycotina</taxon>
        <taxon>Pichiomycetes</taxon>
        <taxon>Pichiales</taxon>
        <taxon>Pichiaceae</taxon>
        <taxon>Ogataea</taxon>
        <taxon>Ogataea/Candida clade</taxon>
    </lineage>
</organism>
<comment type="caution">
    <text evidence="1">The sequence shown here is derived from an EMBL/GenBank/DDBJ whole genome shotgun (WGS) entry which is preliminary data.</text>
</comment>
<accession>A0ACB5TMJ2</accession>
<dbReference type="Proteomes" id="UP001165101">
    <property type="component" value="Unassembled WGS sequence"/>
</dbReference>
<name>A0ACB5TMJ2_CANBO</name>
<dbReference type="EMBL" id="BSXV01000902">
    <property type="protein sequence ID" value="GME91058.1"/>
    <property type="molecule type" value="Genomic_DNA"/>
</dbReference>
<keyword evidence="2" id="KW-1185">Reference proteome</keyword>
<proteinExistence type="predicted"/>
<protein>
    <submittedName>
        <fullName evidence="1">Unnamed protein product</fullName>
    </submittedName>
</protein>
<evidence type="ECO:0000313" key="1">
    <source>
        <dbReference type="EMBL" id="GME91058.1"/>
    </source>
</evidence>
<gene>
    <name evidence="1" type="ORF">Cboi01_000213300</name>
</gene>
<evidence type="ECO:0000313" key="2">
    <source>
        <dbReference type="Proteomes" id="UP001165101"/>
    </source>
</evidence>
<sequence length="146" mass="16405">MLASLRNQATRSQFRSIRSSTIPNINSTRFFHSSKSNLDVKLINGMHDFRDEVLPSNIALVDFFATWCGPCKAVSPIIEKFSKDYEGKVNFFKVDVDESSDIAMEYRISAMPTFILLKNGTKVEEVVGANPRAVQQIIEAAINDEI</sequence>